<evidence type="ECO:0000313" key="2">
    <source>
        <dbReference type="Proteomes" id="UP001234297"/>
    </source>
</evidence>
<organism evidence="1 2">
    <name type="scientific">Persea americana</name>
    <name type="common">Avocado</name>
    <dbReference type="NCBI Taxonomy" id="3435"/>
    <lineage>
        <taxon>Eukaryota</taxon>
        <taxon>Viridiplantae</taxon>
        <taxon>Streptophyta</taxon>
        <taxon>Embryophyta</taxon>
        <taxon>Tracheophyta</taxon>
        <taxon>Spermatophyta</taxon>
        <taxon>Magnoliopsida</taxon>
        <taxon>Magnoliidae</taxon>
        <taxon>Laurales</taxon>
        <taxon>Lauraceae</taxon>
        <taxon>Persea</taxon>
    </lineage>
</organism>
<keyword evidence="2" id="KW-1185">Reference proteome</keyword>
<gene>
    <name evidence="1" type="ORF">MRB53_016687</name>
</gene>
<dbReference type="Proteomes" id="UP001234297">
    <property type="component" value="Chromosome 5"/>
</dbReference>
<evidence type="ECO:0000313" key="1">
    <source>
        <dbReference type="EMBL" id="KAJ8639993.1"/>
    </source>
</evidence>
<dbReference type="EMBL" id="CM056813">
    <property type="protein sequence ID" value="KAJ8639993.1"/>
    <property type="molecule type" value="Genomic_DNA"/>
</dbReference>
<proteinExistence type="predicted"/>
<accession>A0ACC2M3L1</accession>
<reference evidence="1 2" key="1">
    <citation type="journal article" date="2022" name="Hortic Res">
        <title>A haplotype resolved chromosomal level avocado genome allows analysis of novel avocado genes.</title>
        <authorList>
            <person name="Nath O."/>
            <person name="Fletcher S.J."/>
            <person name="Hayward A."/>
            <person name="Shaw L.M."/>
            <person name="Masouleh A.K."/>
            <person name="Furtado A."/>
            <person name="Henry R.J."/>
            <person name="Mitter N."/>
        </authorList>
    </citation>
    <scope>NUCLEOTIDE SEQUENCE [LARGE SCALE GENOMIC DNA]</scope>
    <source>
        <strain evidence="2">cv. Hass</strain>
    </source>
</reference>
<name>A0ACC2M3L1_PERAE</name>
<protein>
    <submittedName>
        <fullName evidence="1">Uncharacterized protein</fullName>
    </submittedName>
</protein>
<sequence>MMQAQVQCVRWLQVEVQGRGEKGLYLVGIGGVCSARGKRAAKVLLREEEEERRRSARGWGARWGGEGSVHWVPRLNPPVSNPSHKFKVPQRKREETSWKSCGITWKVKSGERRRPGTI</sequence>
<comment type="caution">
    <text evidence="1">The sequence shown here is derived from an EMBL/GenBank/DDBJ whole genome shotgun (WGS) entry which is preliminary data.</text>
</comment>